<evidence type="ECO:0000313" key="1">
    <source>
        <dbReference type="EMBL" id="KAB8248146.1"/>
    </source>
</evidence>
<reference evidence="1" key="1">
    <citation type="submission" date="2019-04" db="EMBL/GenBank/DDBJ databases">
        <title>Friends and foes A comparative genomics study of 23 Aspergillus species from section Flavi.</title>
        <authorList>
            <consortium name="DOE Joint Genome Institute"/>
            <person name="Kjaerbolling I."/>
            <person name="Vesth T."/>
            <person name="Frisvad J.C."/>
            <person name="Nybo J.L."/>
            <person name="Theobald S."/>
            <person name="Kildgaard S."/>
            <person name="Isbrandt T."/>
            <person name="Kuo A."/>
            <person name="Sato A."/>
            <person name="Lyhne E.K."/>
            <person name="Kogle M.E."/>
            <person name="Wiebenga A."/>
            <person name="Kun R.S."/>
            <person name="Lubbers R.J."/>
            <person name="Makela M.R."/>
            <person name="Barry K."/>
            <person name="Chovatia M."/>
            <person name="Clum A."/>
            <person name="Daum C."/>
            <person name="Haridas S."/>
            <person name="He G."/>
            <person name="LaButti K."/>
            <person name="Lipzen A."/>
            <person name="Mondo S."/>
            <person name="Riley R."/>
            <person name="Salamov A."/>
            <person name="Simmons B.A."/>
            <person name="Magnuson J.K."/>
            <person name="Henrissat B."/>
            <person name="Mortensen U.H."/>
            <person name="Larsen T.O."/>
            <person name="Devries R.P."/>
            <person name="Grigoriev I.V."/>
            <person name="Machida M."/>
            <person name="Baker S.E."/>
            <person name="Andersen M.R."/>
        </authorList>
    </citation>
    <scope>NUCLEOTIDE SEQUENCE [LARGE SCALE GENOMIC DNA]</scope>
    <source>
        <strain evidence="1">CBS 121.62</strain>
    </source>
</reference>
<name>A0A5N6H0U6_ASPFL</name>
<protein>
    <submittedName>
        <fullName evidence="1">Uncharacterized protein</fullName>
    </submittedName>
</protein>
<dbReference type="Proteomes" id="UP000325434">
    <property type="component" value="Unassembled WGS sequence"/>
</dbReference>
<organism evidence="1">
    <name type="scientific">Aspergillus flavus</name>
    <dbReference type="NCBI Taxonomy" id="5059"/>
    <lineage>
        <taxon>Eukaryota</taxon>
        <taxon>Fungi</taxon>
        <taxon>Dikarya</taxon>
        <taxon>Ascomycota</taxon>
        <taxon>Pezizomycotina</taxon>
        <taxon>Eurotiomycetes</taxon>
        <taxon>Eurotiomycetidae</taxon>
        <taxon>Eurotiales</taxon>
        <taxon>Aspergillaceae</taxon>
        <taxon>Aspergillus</taxon>
        <taxon>Aspergillus subgen. Circumdati</taxon>
    </lineage>
</organism>
<proteinExistence type="predicted"/>
<accession>A0A5N6H0U6</accession>
<gene>
    <name evidence="1" type="ORF">BDV35DRAFT_348517</name>
</gene>
<dbReference type="AlphaFoldDB" id="A0A5N6H0U6"/>
<sequence length="127" mass="14816">MVLRTFHIFPTRRGEAQLRLQACEQHDDWFIADQPHLFETFHRHLNMLAFDAEDTARMVRFFDALHINDRLLSTAAICRPRPGLAFTVREDYKSLLLSRAESISRPGLWVSAARDIQTPWGYRSAEC</sequence>
<dbReference type="VEuPathDB" id="FungiDB:AFLA_008960"/>
<dbReference type="EMBL" id="ML734582">
    <property type="protein sequence ID" value="KAB8248146.1"/>
    <property type="molecule type" value="Genomic_DNA"/>
</dbReference>